<protein>
    <submittedName>
        <fullName evidence="1">Uncharacterized protein</fullName>
    </submittedName>
</protein>
<comment type="caution">
    <text evidence="1">The sequence shown here is derived from an EMBL/GenBank/DDBJ whole genome shotgun (WGS) entry which is preliminary data.</text>
</comment>
<reference evidence="1 2" key="1">
    <citation type="submission" date="2023-03" db="EMBL/GenBank/DDBJ databases">
        <title>High recombination rates correlate with genetic variation in Cardiocondyla obscurior ants.</title>
        <authorList>
            <person name="Errbii M."/>
        </authorList>
    </citation>
    <scope>NUCLEOTIDE SEQUENCE [LARGE SCALE GENOMIC DNA]</scope>
    <source>
        <strain evidence="1">Alpha-2009</strain>
        <tissue evidence="1">Whole body</tissue>
    </source>
</reference>
<name>A0AAW2FNT2_9HYME</name>
<organism evidence="1 2">
    <name type="scientific">Cardiocondyla obscurior</name>
    <dbReference type="NCBI Taxonomy" id="286306"/>
    <lineage>
        <taxon>Eukaryota</taxon>
        <taxon>Metazoa</taxon>
        <taxon>Ecdysozoa</taxon>
        <taxon>Arthropoda</taxon>
        <taxon>Hexapoda</taxon>
        <taxon>Insecta</taxon>
        <taxon>Pterygota</taxon>
        <taxon>Neoptera</taxon>
        <taxon>Endopterygota</taxon>
        <taxon>Hymenoptera</taxon>
        <taxon>Apocrita</taxon>
        <taxon>Aculeata</taxon>
        <taxon>Formicoidea</taxon>
        <taxon>Formicidae</taxon>
        <taxon>Myrmicinae</taxon>
        <taxon>Cardiocondyla</taxon>
    </lineage>
</organism>
<dbReference type="AlphaFoldDB" id="A0AAW2FNT2"/>
<evidence type="ECO:0000313" key="2">
    <source>
        <dbReference type="Proteomes" id="UP001430953"/>
    </source>
</evidence>
<keyword evidence="2" id="KW-1185">Reference proteome</keyword>
<dbReference type="Proteomes" id="UP001430953">
    <property type="component" value="Unassembled WGS sequence"/>
</dbReference>
<evidence type="ECO:0000313" key="1">
    <source>
        <dbReference type="EMBL" id="KAL0116918.1"/>
    </source>
</evidence>
<gene>
    <name evidence="1" type="ORF">PUN28_010057</name>
</gene>
<accession>A0AAW2FNT2</accession>
<dbReference type="EMBL" id="JADYXP020000009">
    <property type="protein sequence ID" value="KAL0116918.1"/>
    <property type="molecule type" value="Genomic_DNA"/>
</dbReference>
<proteinExistence type="predicted"/>
<sequence>MHRRSNLEIGLDADSAFSHRARVHIRGHVATCVRLYVIDLHDGRRIRKGVDTHEDRNARDESFQSNCDRSWNRISHSRLSRIERINMKSLSFKSTFHAREFLSRTS</sequence>